<organism evidence="1 2">
    <name type="scientific">Colocasia esculenta</name>
    <name type="common">Wild taro</name>
    <name type="synonym">Arum esculentum</name>
    <dbReference type="NCBI Taxonomy" id="4460"/>
    <lineage>
        <taxon>Eukaryota</taxon>
        <taxon>Viridiplantae</taxon>
        <taxon>Streptophyta</taxon>
        <taxon>Embryophyta</taxon>
        <taxon>Tracheophyta</taxon>
        <taxon>Spermatophyta</taxon>
        <taxon>Magnoliopsida</taxon>
        <taxon>Liliopsida</taxon>
        <taxon>Araceae</taxon>
        <taxon>Aroideae</taxon>
        <taxon>Colocasieae</taxon>
        <taxon>Colocasia</taxon>
    </lineage>
</organism>
<reference evidence="1" key="1">
    <citation type="submission" date="2017-07" db="EMBL/GenBank/DDBJ databases">
        <title>Taro Niue Genome Assembly and Annotation.</title>
        <authorList>
            <person name="Atibalentja N."/>
            <person name="Keating K."/>
            <person name="Fields C.J."/>
        </authorList>
    </citation>
    <scope>NUCLEOTIDE SEQUENCE</scope>
    <source>
        <strain evidence="1">Niue_2</strain>
        <tissue evidence="1">Leaf</tissue>
    </source>
</reference>
<protein>
    <recommendedName>
        <fullName evidence="3">RNase H type-1 domain-containing protein</fullName>
    </recommendedName>
</protein>
<keyword evidence="2" id="KW-1185">Reference proteome</keyword>
<dbReference type="EMBL" id="NMUH01003196">
    <property type="protein sequence ID" value="MQM04329.1"/>
    <property type="molecule type" value="Genomic_DNA"/>
</dbReference>
<evidence type="ECO:0008006" key="3">
    <source>
        <dbReference type="Google" id="ProtNLM"/>
    </source>
</evidence>
<gene>
    <name evidence="1" type="ORF">Taro_037125</name>
</gene>
<sequence>MTIRDSPNFLQKWGGWGLPSSLEGLIVVGDDDLSHEDLSACLHNLIFLKQITLANLSALPDLSVCLCSMKLWLVKDRGMLKEHSINVEDPLKRMMHGRVPTDDHIRRSTGADERVGGVKCNWKFYYQHYTLSPILETEVMAFLDGFRVCSQHGYLNLQVESNSSTQISFRHVLREANHVVEALANVDCFIPSFDVWTRWAELPHDVKGPLRLDKLKCPSIRL</sequence>
<evidence type="ECO:0000313" key="1">
    <source>
        <dbReference type="EMBL" id="MQM04329.1"/>
    </source>
</evidence>
<name>A0A843W4W1_COLES</name>
<dbReference type="AlphaFoldDB" id="A0A843W4W1"/>
<accession>A0A843W4W1</accession>
<evidence type="ECO:0000313" key="2">
    <source>
        <dbReference type="Proteomes" id="UP000652761"/>
    </source>
</evidence>
<dbReference type="Proteomes" id="UP000652761">
    <property type="component" value="Unassembled WGS sequence"/>
</dbReference>
<comment type="caution">
    <text evidence="1">The sequence shown here is derived from an EMBL/GenBank/DDBJ whole genome shotgun (WGS) entry which is preliminary data.</text>
</comment>
<proteinExistence type="predicted"/>